<dbReference type="AlphaFoldDB" id="A0A238KNR4"/>
<comment type="subcellular location">
    <subcellularLocation>
        <location evidence="1">Cell membrane</location>
        <topology evidence="1">Multi-pass membrane protein</topology>
    </subcellularLocation>
</comment>
<name>A0A238KNR4_9RHOB</name>
<keyword evidence="4" id="KW-1003">Cell membrane</keyword>
<keyword evidence="10" id="KW-1185">Reference proteome</keyword>
<keyword evidence="6 8" id="KW-1133">Transmembrane helix</keyword>
<keyword evidence="5 8" id="KW-0812">Transmembrane</keyword>
<reference evidence="9 10" key="1">
    <citation type="submission" date="2017-05" db="EMBL/GenBank/DDBJ databases">
        <authorList>
            <person name="Song R."/>
            <person name="Chenine A.L."/>
            <person name="Ruprecht R.M."/>
        </authorList>
    </citation>
    <scope>NUCLEOTIDE SEQUENCE [LARGE SCALE GENOMIC DNA]</scope>
    <source>
        <strain evidence="9 10">CECT 8663</strain>
    </source>
</reference>
<proteinExistence type="inferred from homology"/>
<dbReference type="PANTHER" id="PTHR36838">
    <property type="entry name" value="AUXIN EFFLUX CARRIER FAMILY PROTEIN"/>
    <property type="match status" value="1"/>
</dbReference>
<organism evidence="9 10">
    <name type="scientific">Pelagimonas varians</name>
    <dbReference type="NCBI Taxonomy" id="696760"/>
    <lineage>
        <taxon>Bacteria</taxon>
        <taxon>Pseudomonadati</taxon>
        <taxon>Pseudomonadota</taxon>
        <taxon>Alphaproteobacteria</taxon>
        <taxon>Rhodobacterales</taxon>
        <taxon>Roseobacteraceae</taxon>
        <taxon>Pelagimonas</taxon>
    </lineage>
</organism>
<evidence type="ECO:0000313" key="9">
    <source>
        <dbReference type="EMBL" id="SMX43656.1"/>
    </source>
</evidence>
<feature type="transmembrane region" description="Helical" evidence="8">
    <location>
        <begin position="143"/>
        <end position="164"/>
    </location>
</feature>
<dbReference type="GO" id="GO:0005886">
    <property type="term" value="C:plasma membrane"/>
    <property type="evidence" value="ECO:0007669"/>
    <property type="project" value="UniProtKB-SubCell"/>
</dbReference>
<feature type="transmembrane region" description="Helical" evidence="8">
    <location>
        <begin position="211"/>
        <end position="230"/>
    </location>
</feature>
<dbReference type="Pfam" id="PF03547">
    <property type="entry name" value="Mem_trans"/>
    <property type="match status" value="1"/>
</dbReference>
<accession>A0A238KNR4</accession>
<feature type="transmembrane region" description="Helical" evidence="8">
    <location>
        <begin position="20"/>
        <end position="43"/>
    </location>
</feature>
<protein>
    <submittedName>
        <fullName evidence="9">Membrane transport protein</fullName>
    </submittedName>
</protein>
<dbReference type="GO" id="GO:0055085">
    <property type="term" value="P:transmembrane transport"/>
    <property type="evidence" value="ECO:0007669"/>
    <property type="project" value="InterPro"/>
</dbReference>
<evidence type="ECO:0000256" key="4">
    <source>
        <dbReference type="ARBA" id="ARBA00022475"/>
    </source>
</evidence>
<feature type="transmembrane region" description="Helical" evidence="8">
    <location>
        <begin position="63"/>
        <end position="80"/>
    </location>
</feature>
<feature type="transmembrane region" description="Helical" evidence="8">
    <location>
        <begin position="116"/>
        <end position="137"/>
    </location>
</feature>
<evidence type="ECO:0000313" key="10">
    <source>
        <dbReference type="Proteomes" id="UP000220836"/>
    </source>
</evidence>
<feature type="transmembrane region" description="Helical" evidence="8">
    <location>
        <begin position="300"/>
        <end position="323"/>
    </location>
</feature>
<dbReference type="Proteomes" id="UP000220836">
    <property type="component" value="Unassembled WGS sequence"/>
</dbReference>
<dbReference type="PANTHER" id="PTHR36838:SF4">
    <property type="entry name" value="AUXIN EFFLUX CARRIER FAMILY PROTEIN"/>
    <property type="match status" value="1"/>
</dbReference>
<feature type="transmembrane region" description="Helical" evidence="8">
    <location>
        <begin position="86"/>
        <end position="104"/>
    </location>
</feature>
<evidence type="ECO:0000256" key="6">
    <source>
        <dbReference type="ARBA" id="ARBA00022989"/>
    </source>
</evidence>
<evidence type="ECO:0000256" key="2">
    <source>
        <dbReference type="ARBA" id="ARBA00010145"/>
    </source>
</evidence>
<dbReference type="Gene3D" id="1.20.1530.20">
    <property type="match status" value="1"/>
</dbReference>
<feature type="transmembrane region" description="Helical" evidence="8">
    <location>
        <begin position="184"/>
        <end position="205"/>
    </location>
</feature>
<comment type="similarity">
    <text evidence="2">Belongs to the auxin efflux carrier (TC 2.A.69) family.</text>
</comment>
<evidence type="ECO:0000256" key="5">
    <source>
        <dbReference type="ARBA" id="ARBA00022692"/>
    </source>
</evidence>
<feature type="transmembrane region" description="Helical" evidence="8">
    <location>
        <begin position="268"/>
        <end position="288"/>
    </location>
</feature>
<evidence type="ECO:0000256" key="1">
    <source>
        <dbReference type="ARBA" id="ARBA00004651"/>
    </source>
</evidence>
<feature type="transmembrane region" description="Helical" evidence="8">
    <location>
        <begin position="242"/>
        <end position="262"/>
    </location>
</feature>
<dbReference type="InterPro" id="IPR038770">
    <property type="entry name" value="Na+/solute_symporter_sf"/>
</dbReference>
<dbReference type="InterPro" id="IPR004776">
    <property type="entry name" value="Mem_transp_PIN-like"/>
</dbReference>
<gene>
    <name evidence="9" type="ORF">PEV8663_02725</name>
</gene>
<keyword evidence="3" id="KW-0813">Transport</keyword>
<dbReference type="EMBL" id="FXYH01000009">
    <property type="protein sequence ID" value="SMX43656.1"/>
    <property type="molecule type" value="Genomic_DNA"/>
</dbReference>
<sequence length="324" mass="33788">MLAPLLHLVFANEGVASGTFGMIFVTILQGLLPSFLMVILGGLLRNRLSENAWQGLDRLNFEILFPALIFVAASGRPIALVDVARIGPAVWIILGAGMVLGYSARRYGPERFLDFAGGWQVAWRFNTAMGFIAVAILPDADLGILAVAIGMGIPMANLLAVSALSRGGSLGFGATVKRIALNPFLLASVSGVLVGLSGWTIPAPVLAPIEMLSQAAIPVALISIGATMDWRALARLDRFSAILCGVRLVALPALTFSACLALDVDPSLAGVLVVFSALPTASAAHVLASSFGADRKLVATLIAQSTLLAAVTLPLWIAAVIIWV</sequence>
<evidence type="ECO:0000256" key="7">
    <source>
        <dbReference type="ARBA" id="ARBA00023136"/>
    </source>
</evidence>
<evidence type="ECO:0000256" key="3">
    <source>
        <dbReference type="ARBA" id="ARBA00022448"/>
    </source>
</evidence>
<keyword evidence="7 8" id="KW-0472">Membrane</keyword>
<evidence type="ECO:0000256" key="8">
    <source>
        <dbReference type="SAM" id="Phobius"/>
    </source>
</evidence>